<evidence type="ECO:0000313" key="15">
    <source>
        <dbReference type="EMBL" id="TRM58080.1"/>
    </source>
</evidence>
<gene>
    <name evidence="15" type="ORF">BD626DRAFT_512701</name>
</gene>
<evidence type="ECO:0000256" key="5">
    <source>
        <dbReference type="ARBA" id="ARBA00022723"/>
    </source>
</evidence>
<keyword evidence="16" id="KW-1185">Reference proteome</keyword>
<evidence type="ECO:0000256" key="9">
    <source>
        <dbReference type="ARBA" id="ARBA00023295"/>
    </source>
</evidence>
<dbReference type="GO" id="GO:0004556">
    <property type="term" value="F:alpha-amylase activity"/>
    <property type="evidence" value="ECO:0007669"/>
    <property type="project" value="UniProtKB-UniRule"/>
</dbReference>
<dbReference type="AlphaFoldDB" id="A0A550BZU9"/>
<dbReference type="SUPFAM" id="SSF51445">
    <property type="entry name" value="(Trans)glycosidases"/>
    <property type="match status" value="1"/>
</dbReference>
<dbReference type="Pfam" id="PF02806">
    <property type="entry name" value="Alpha-amylase_C"/>
    <property type="match status" value="1"/>
</dbReference>
<evidence type="ECO:0000256" key="10">
    <source>
        <dbReference type="RuleBase" id="RU003615"/>
    </source>
</evidence>
<evidence type="ECO:0000256" key="8">
    <source>
        <dbReference type="ARBA" id="ARBA00023277"/>
    </source>
</evidence>
<comment type="caution">
    <text evidence="15">The sequence shown here is derived from an EMBL/GenBank/DDBJ whole genome shotgun (WGS) entry which is preliminary data.</text>
</comment>
<evidence type="ECO:0000256" key="12">
    <source>
        <dbReference type="SAM" id="SignalP"/>
    </source>
</evidence>
<feature type="chain" id="PRO_5021994469" description="Alpha-amylase" evidence="12">
    <location>
        <begin position="22"/>
        <end position="482"/>
    </location>
</feature>
<dbReference type="GO" id="GO:0046872">
    <property type="term" value="F:metal ion binding"/>
    <property type="evidence" value="ECO:0007669"/>
    <property type="project" value="UniProtKB-KW"/>
</dbReference>
<evidence type="ECO:0000256" key="2">
    <source>
        <dbReference type="ARBA" id="ARBA00001913"/>
    </source>
</evidence>
<evidence type="ECO:0000259" key="14">
    <source>
        <dbReference type="SMART" id="SM00642"/>
    </source>
</evidence>
<evidence type="ECO:0000256" key="4">
    <source>
        <dbReference type="ARBA" id="ARBA00012595"/>
    </source>
</evidence>
<dbReference type="InterPro" id="IPR006046">
    <property type="entry name" value="Alpha_amylase"/>
</dbReference>
<dbReference type="SUPFAM" id="SSF51011">
    <property type="entry name" value="Glycosyl hydrolase domain"/>
    <property type="match status" value="1"/>
</dbReference>
<dbReference type="EC" id="3.2.1.1" evidence="4 11"/>
<feature type="domain" description="Alpha-amylase C-terminal" evidence="13">
    <location>
        <begin position="397"/>
        <end position="481"/>
    </location>
</feature>
<evidence type="ECO:0000256" key="1">
    <source>
        <dbReference type="ARBA" id="ARBA00000548"/>
    </source>
</evidence>
<comment type="similarity">
    <text evidence="3 10">Belongs to the glycosyl hydrolase 13 family.</text>
</comment>
<evidence type="ECO:0000313" key="16">
    <source>
        <dbReference type="Proteomes" id="UP000320762"/>
    </source>
</evidence>
<protein>
    <recommendedName>
        <fullName evidence="4 11">Alpha-amylase</fullName>
        <ecNumber evidence="4 11">3.2.1.1</ecNumber>
    </recommendedName>
</protein>
<dbReference type="Proteomes" id="UP000320762">
    <property type="component" value="Unassembled WGS sequence"/>
</dbReference>
<dbReference type="InterPro" id="IPR017853">
    <property type="entry name" value="GH"/>
</dbReference>
<accession>A0A550BZU9</accession>
<proteinExistence type="inferred from homology"/>
<dbReference type="InterPro" id="IPR006048">
    <property type="entry name" value="A-amylase/branching_C"/>
</dbReference>
<evidence type="ECO:0000259" key="13">
    <source>
        <dbReference type="SMART" id="SM00632"/>
    </source>
</evidence>
<keyword evidence="12" id="KW-0732">Signal</keyword>
<keyword evidence="8 11" id="KW-0119">Carbohydrate metabolism</keyword>
<dbReference type="GO" id="GO:0005975">
    <property type="term" value="P:carbohydrate metabolic process"/>
    <property type="evidence" value="ECO:0007669"/>
    <property type="project" value="InterPro"/>
</dbReference>
<dbReference type="STRING" id="97359.A0A550BZU9"/>
<dbReference type="EMBL" id="VDMD01000039">
    <property type="protein sequence ID" value="TRM58080.1"/>
    <property type="molecule type" value="Genomic_DNA"/>
</dbReference>
<keyword evidence="9 11" id="KW-0326">Glycosidase</keyword>
<organism evidence="15 16">
    <name type="scientific">Schizophyllum amplum</name>
    <dbReference type="NCBI Taxonomy" id="97359"/>
    <lineage>
        <taxon>Eukaryota</taxon>
        <taxon>Fungi</taxon>
        <taxon>Dikarya</taxon>
        <taxon>Basidiomycota</taxon>
        <taxon>Agaricomycotina</taxon>
        <taxon>Agaricomycetes</taxon>
        <taxon>Agaricomycetidae</taxon>
        <taxon>Agaricales</taxon>
        <taxon>Schizophyllaceae</taxon>
        <taxon>Schizophyllum</taxon>
    </lineage>
</organism>
<evidence type="ECO:0000256" key="11">
    <source>
        <dbReference type="RuleBase" id="RU361134"/>
    </source>
</evidence>
<keyword evidence="7" id="KW-0106">Calcium</keyword>
<keyword evidence="6 11" id="KW-0378">Hydrolase</keyword>
<keyword evidence="5" id="KW-0479">Metal-binding</keyword>
<dbReference type="Gene3D" id="3.20.20.80">
    <property type="entry name" value="Glycosidases"/>
    <property type="match status" value="1"/>
</dbReference>
<evidence type="ECO:0000256" key="6">
    <source>
        <dbReference type="ARBA" id="ARBA00022801"/>
    </source>
</evidence>
<dbReference type="Pfam" id="PF00128">
    <property type="entry name" value="Alpha-amylase"/>
    <property type="match status" value="1"/>
</dbReference>
<dbReference type="Gene3D" id="2.60.40.1180">
    <property type="entry name" value="Golgi alpha-mannosidase II"/>
    <property type="match status" value="1"/>
</dbReference>
<dbReference type="PANTHER" id="PTHR43447">
    <property type="entry name" value="ALPHA-AMYLASE"/>
    <property type="match status" value="1"/>
</dbReference>
<comment type="cofactor">
    <cofactor evidence="2">
        <name>Ca(2+)</name>
        <dbReference type="ChEBI" id="CHEBI:29108"/>
    </cofactor>
</comment>
<dbReference type="OrthoDB" id="550577at2759"/>
<name>A0A550BZU9_9AGAR</name>
<dbReference type="PRINTS" id="PR00110">
    <property type="entry name" value="ALPHAAMYLASE"/>
</dbReference>
<evidence type="ECO:0000256" key="7">
    <source>
        <dbReference type="ARBA" id="ARBA00022837"/>
    </source>
</evidence>
<dbReference type="InterPro" id="IPR006047">
    <property type="entry name" value="GH13_cat_dom"/>
</dbReference>
<dbReference type="SMART" id="SM00632">
    <property type="entry name" value="Aamy_C"/>
    <property type="match status" value="1"/>
</dbReference>
<dbReference type="CDD" id="cd11317">
    <property type="entry name" value="AmyAc_bac_euk_AmyA"/>
    <property type="match status" value="1"/>
</dbReference>
<dbReference type="InterPro" id="IPR013780">
    <property type="entry name" value="Glyco_hydro_b"/>
</dbReference>
<reference evidence="15 16" key="1">
    <citation type="journal article" date="2019" name="New Phytol.">
        <title>Comparative genomics reveals unique wood-decay strategies and fruiting body development in the Schizophyllaceae.</title>
        <authorList>
            <person name="Almasi E."/>
            <person name="Sahu N."/>
            <person name="Krizsan K."/>
            <person name="Balint B."/>
            <person name="Kovacs G.M."/>
            <person name="Kiss B."/>
            <person name="Cseklye J."/>
            <person name="Drula E."/>
            <person name="Henrissat B."/>
            <person name="Nagy I."/>
            <person name="Chovatia M."/>
            <person name="Adam C."/>
            <person name="LaButti K."/>
            <person name="Lipzen A."/>
            <person name="Riley R."/>
            <person name="Grigoriev I.V."/>
            <person name="Nagy L.G."/>
        </authorList>
    </citation>
    <scope>NUCLEOTIDE SEQUENCE [LARGE SCALE GENOMIC DNA]</scope>
    <source>
        <strain evidence="15 16">NL-1724</strain>
    </source>
</reference>
<sequence length="482" mass="52020">MGTKFVFGSAILASAYLGVRAMPAPTHLAFLGRLPMNKMPAHKEVIAQMFEWTWESVAHECTNFLGPAGYGYVQVSPAQEHIMGDQWYTDYQPVSYNLLSKRGDRAQFGSMVAVCHAAGVKVIADTIWNHMTAEDSGVGSGGSRFTHYDYPGIYQTQDFHHCGLRPDNDIDNYYNRKDVQTCELVNLADLATETDHVRERLAQYGNDLLSLGVDGLRLDAAKHIASDDIANILGRLVTQPYITQEVIYGAGEAVQPDEYVRNGDVQEFRYTRALKDAFLGDGISQLKDLNSKGWVPSASANVFVANHDTERGGDSLNYKSPSNTYVNALVFSLAHPYGKPTVLSSYEFSDSDSGAPAAGMGSCSEAGGAGGWLCQHRLPAIMGMIGFRNAVGDADITDWTSPQNQRIAFGRGSHGFVAINNVDEDWESTFTTSLGDGTYCDVIGGLAPVGTCMGTTYTVSGGKFKGKVPARGALAIHAGAMA</sequence>
<feature type="domain" description="Glycosyl hydrolase family 13 catalytic" evidence="14">
    <location>
        <begin position="44"/>
        <end position="388"/>
    </location>
</feature>
<feature type="signal peptide" evidence="12">
    <location>
        <begin position="1"/>
        <end position="21"/>
    </location>
</feature>
<dbReference type="InterPro" id="IPR031319">
    <property type="entry name" value="A-amylase_C"/>
</dbReference>
<comment type="catalytic activity">
    <reaction evidence="1 11">
        <text>Endohydrolysis of (1-&gt;4)-alpha-D-glucosidic linkages in polysaccharides containing three or more (1-&gt;4)-alpha-linked D-glucose units.</text>
        <dbReference type="EC" id="3.2.1.1"/>
    </reaction>
</comment>
<dbReference type="SMART" id="SM00642">
    <property type="entry name" value="Aamy"/>
    <property type="match status" value="1"/>
</dbReference>
<evidence type="ECO:0000256" key="3">
    <source>
        <dbReference type="ARBA" id="ARBA00008061"/>
    </source>
</evidence>